<feature type="domain" description="Endoribonuclease L-PSP/chorismate mutase-like" evidence="1">
    <location>
        <begin position="4"/>
        <end position="142"/>
    </location>
</feature>
<dbReference type="PANTHER" id="PTHR43760">
    <property type="entry name" value="ENDORIBONUCLEASE-RELATED"/>
    <property type="match status" value="1"/>
</dbReference>
<dbReference type="RefSeq" id="WP_147162234.1">
    <property type="nucleotide sequence ID" value="NZ_BJZO01000005.1"/>
</dbReference>
<organism evidence="2 3">
    <name type="scientific">Pararhodospirillum oryzae</name>
    <dbReference type="NCBI Taxonomy" id="478448"/>
    <lineage>
        <taxon>Bacteria</taxon>
        <taxon>Pseudomonadati</taxon>
        <taxon>Pseudomonadota</taxon>
        <taxon>Alphaproteobacteria</taxon>
        <taxon>Rhodospirillales</taxon>
        <taxon>Rhodospirillaceae</taxon>
        <taxon>Pararhodospirillum</taxon>
    </lineage>
</organism>
<dbReference type="OrthoDB" id="9806350at2"/>
<dbReference type="Pfam" id="PF14588">
    <property type="entry name" value="YjgF_endoribonc"/>
    <property type="match status" value="1"/>
</dbReference>
<dbReference type="SUPFAM" id="SSF55298">
    <property type="entry name" value="YjgF-like"/>
    <property type="match status" value="1"/>
</dbReference>
<dbReference type="Gene3D" id="3.30.1330.40">
    <property type="entry name" value="RutC-like"/>
    <property type="match status" value="1"/>
</dbReference>
<dbReference type="InterPro" id="IPR013813">
    <property type="entry name" value="Endoribo_LPSP/chorism_mut-like"/>
</dbReference>
<evidence type="ECO:0000313" key="2">
    <source>
        <dbReference type="EMBL" id="GEO80165.1"/>
    </source>
</evidence>
<proteinExistence type="predicted"/>
<protein>
    <recommendedName>
        <fullName evidence="1">Endoribonuclease L-PSP/chorismate mutase-like domain-containing protein</fullName>
    </recommendedName>
</protein>
<name>A0A512H3Y3_9PROT</name>
<evidence type="ECO:0000259" key="1">
    <source>
        <dbReference type="Pfam" id="PF14588"/>
    </source>
</evidence>
<dbReference type="AlphaFoldDB" id="A0A512H3Y3"/>
<evidence type="ECO:0000313" key="3">
    <source>
        <dbReference type="Proteomes" id="UP000321567"/>
    </source>
</evidence>
<accession>A0A512H3Y3</accession>
<dbReference type="Proteomes" id="UP000321567">
    <property type="component" value="Unassembled WGS sequence"/>
</dbReference>
<keyword evidence="3" id="KW-1185">Reference proteome</keyword>
<dbReference type="CDD" id="cd02199">
    <property type="entry name" value="YjgF_YER057c_UK114_like_1"/>
    <property type="match status" value="1"/>
</dbReference>
<comment type="caution">
    <text evidence="2">The sequence shown here is derived from an EMBL/GenBank/DDBJ whole genome shotgun (WGS) entry which is preliminary data.</text>
</comment>
<gene>
    <name evidence="2" type="ORF">ROR02_02960</name>
</gene>
<reference evidence="2 3" key="1">
    <citation type="submission" date="2019-07" db="EMBL/GenBank/DDBJ databases">
        <title>Whole genome shotgun sequence of Rhodospirillum oryzae NBRC 107573.</title>
        <authorList>
            <person name="Hosoyama A."/>
            <person name="Uohara A."/>
            <person name="Ohji S."/>
            <person name="Ichikawa N."/>
        </authorList>
    </citation>
    <scope>NUCLEOTIDE SEQUENCE [LARGE SCALE GENOMIC DNA]</scope>
    <source>
        <strain evidence="2 3">NBRC 107573</strain>
    </source>
</reference>
<dbReference type="EMBL" id="BJZO01000005">
    <property type="protein sequence ID" value="GEO80165.1"/>
    <property type="molecule type" value="Genomic_DNA"/>
</dbReference>
<dbReference type="InterPro" id="IPR035959">
    <property type="entry name" value="RutC-like_sf"/>
</dbReference>
<dbReference type="PANTHER" id="PTHR43760:SF1">
    <property type="entry name" value="ENDORIBONUCLEASE L-PSP_CHORISMATE MUTASE-LIKE DOMAIN-CONTAINING PROTEIN"/>
    <property type="match status" value="1"/>
</dbReference>
<sequence length="153" mass="15808">MTVEARLRDQGIILPEPAQPVANYVPWVREGNLVYVSGQLPLVGGTPQGVGVAGESISVEEAQAAARLCAINLIAQVRVACAGDLEQVARVVRLTGFVNAVPGFTAHPAVVNGASDLMVEAFGDRGRHARVAVGVSSLPLGVCVEVEGLFALA</sequence>